<reference evidence="3 4" key="2">
    <citation type="submission" date="2018-11" db="EMBL/GenBank/DDBJ databases">
        <authorList>
            <consortium name="Pathogen Informatics"/>
        </authorList>
    </citation>
    <scope>NUCLEOTIDE SEQUENCE [LARGE SCALE GENOMIC DNA]</scope>
</reference>
<evidence type="ECO:0000313" key="4">
    <source>
        <dbReference type="Proteomes" id="UP000270296"/>
    </source>
</evidence>
<proteinExistence type="predicted"/>
<reference evidence="5" key="1">
    <citation type="submission" date="2016-06" db="UniProtKB">
        <authorList>
            <consortium name="WormBaseParasite"/>
        </authorList>
    </citation>
    <scope>IDENTIFICATION</scope>
</reference>
<dbReference type="Gene3D" id="1.25.40.10">
    <property type="entry name" value="Tetratricopeptide repeat domain"/>
    <property type="match status" value="4"/>
</dbReference>
<evidence type="ECO:0000313" key="5">
    <source>
        <dbReference type="WBParaSite" id="SBAD_0000515701-mRNA-1"/>
    </source>
</evidence>
<dbReference type="GO" id="GO:0005680">
    <property type="term" value="C:anaphase-promoting complex"/>
    <property type="evidence" value="ECO:0007669"/>
    <property type="project" value="TreeGrafter"/>
</dbReference>
<dbReference type="Pfam" id="PF14559">
    <property type="entry name" value="TPR_19"/>
    <property type="match status" value="1"/>
</dbReference>
<sequence>MPMVVDYLKELFTLELFHDVVALGSFVSTICEKDESFLNARQKYEALVYQGRALYALGQYKMAETVLSAALALCATFEKRSDELGFFAESETIYYVHLSLVKQQKYMEAIDILEEIPKKRRSPKVKCALASLYKRFNMSKLSAECYMDLIGLVIHRRLNIIVIIDSCPFAIGSLQDLLSIETSEESLRSLISQNTVRNANLVDVSESLGGEWFNIWVNALAFTSVHNYASALNLLQQLDKRSVIAGSPPLLYQLSVVYYNMGETTLATTALQRLHAIEPLQLAGMDTLALLLHSVERSLELESLASDLLDASPDAPETLVAMGYLCLSLKRPARALYFAQRTCEVTNPPCASSMLLKGQVLIESEKWNEAISVFHQALLLNPCRYEFYDRLVFCQLKSQQYPEAKGTASACLKLLGQTARPLTLYGSVLLEKESGLKEAQRYLEKAVSMSPHPLNAVYLLANAYEKQGLFENAINLLQNQTNVESSCALYEQLGDLFSRCANTSEAIDSYQFALTLEPNNSAVASKLNALIEVPSSSAAADSNLVAGSSTNAQSLQTTPDST</sequence>
<dbReference type="WBParaSite" id="SBAD_0000515701-mRNA-1">
    <property type="protein sequence ID" value="SBAD_0000515701-mRNA-1"/>
    <property type="gene ID" value="SBAD_0000515701"/>
</dbReference>
<dbReference type="PANTHER" id="PTHR12558">
    <property type="entry name" value="CELL DIVISION CYCLE 16,23,27"/>
    <property type="match status" value="1"/>
</dbReference>
<evidence type="ECO:0000313" key="3">
    <source>
        <dbReference type="EMBL" id="VDP05834.1"/>
    </source>
</evidence>
<dbReference type="InterPro" id="IPR019734">
    <property type="entry name" value="TPR_rpt"/>
</dbReference>
<dbReference type="SUPFAM" id="SSF48452">
    <property type="entry name" value="TPR-like"/>
    <property type="match status" value="2"/>
</dbReference>
<feature type="repeat" description="TPR" evidence="2">
    <location>
        <begin position="351"/>
        <end position="384"/>
    </location>
</feature>
<dbReference type="PROSITE" id="PS50005">
    <property type="entry name" value="TPR"/>
    <property type="match status" value="2"/>
</dbReference>
<gene>
    <name evidence="3" type="ORF">SBAD_LOCUS4954</name>
</gene>
<dbReference type="OrthoDB" id="308440at2759"/>
<keyword evidence="1 2" id="KW-0802">TPR repeat</keyword>
<dbReference type="PANTHER" id="PTHR12558:SF36">
    <property type="entry name" value="ANAPHASE-PROMOTING COMPLEX SUBUNIT 7"/>
    <property type="match status" value="1"/>
</dbReference>
<keyword evidence="4" id="KW-1185">Reference proteome</keyword>
<dbReference type="GO" id="GO:0051301">
    <property type="term" value="P:cell division"/>
    <property type="evidence" value="ECO:0007669"/>
    <property type="project" value="TreeGrafter"/>
</dbReference>
<protein>
    <submittedName>
        <fullName evidence="5">TPR_REGION domain-containing protein</fullName>
    </submittedName>
</protein>
<dbReference type="GO" id="GO:0016567">
    <property type="term" value="P:protein ubiquitination"/>
    <property type="evidence" value="ECO:0007669"/>
    <property type="project" value="TreeGrafter"/>
</dbReference>
<evidence type="ECO:0000256" key="2">
    <source>
        <dbReference type="PROSITE-ProRule" id="PRU00339"/>
    </source>
</evidence>
<dbReference type="SMART" id="SM00028">
    <property type="entry name" value="TPR"/>
    <property type="match status" value="5"/>
</dbReference>
<dbReference type="GO" id="GO:0045842">
    <property type="term" value="P:positive regulation of mitotic metaphase/anaphase transition"/>
    <property type="evidence" value="ECO:0007669"/>
    <property type="project" value="TreeGrafter"/>
</dbReference>
<dbReference type="AlphaFoldDB" id="A0A183IMV8"/>
<dbReference type="EMBL" id="UZAM01008651">
    <property type="protein sequence ID" value="VDP05834.1"/>
    <property type="molecule type" value="Genomic_DNA"/>
</dbReference>
<accession>A0A183IMV8</accession>
<name>A0A183IMV8_9BILA</name>
<organism evidence="5">
    <name type="scientific">Soboliphyme baturini</name>
    <dbReference type="NCBI Taxonomy" id="241478"/>
    <lineage>
        <taxon>Eukaryota</taxon>
        <taxon>Metazoa</taxon>
        <taxon>Ecdysozoa</taxon>
        <taxon>Nematoda</taxon>
        <taxon>Enoplea</taxon>
        <taxon>Dorylaimia</taxon>
        <taxon>Dioctophymatida</taxon>
        <taxon>Dioctophymatoidea</taxon>
        <taxon>Soboliphymatidae</taxon>
        <taxon>Soboliphyme</taxon>
    </lineage>
</organism>
<dbReference type="InterPro" id="IPR011990">
    <property type="entry name" value="TPR-like_helical_dom_sf"/>
</dbReference>
<feature type="repeat" description="TPR" evidence="2">
    <location>
        <begin position="487"/>
        <end position="520"/>
    </location>
</feature>
<dbReference type="Proteomes" id="UP000270296">
    <property type="component" value="Unassembled WGS sequence"/>
</dbReference>
<evidence type="ECO:0000256" key="1">
    <source>
        <dbReference type="ARBA" id="ARBA00022803"/>
    </source>
</evidence>